<evidence type="ECO:0000313" key="6">
    <source>
        <dbReference type="EMBL" id="OGC51576.1"/>
    </source>
</evidence>
<dbReference type="InterPro" id="IPR016030">
    <property type="entry name" value="CblAdoTrfase-like"/>
</dbReference>
<dbReference type="GO" id="GO:0005524">
    <property type="term" value="F:ATP binding"/>
    <property type="evidence" value="ECO:0007669"/>
    <property type="project" value="UniProtKB-UniRule"/>
</dbReference>
<evidence type="ECO:0000313" key="7">
    <source>
        <dbReference type="Proteomes" id="UP000177371"/>
    </source>
</evidence>
<dbReference type="EC" id="2.5.1.17" evidence="4"/>
<evidence type="ECO:0000256" key="2">
    <source>
        <dbReference type="ARBA" id="ARBA00022741"/>
    </source>
</evidence>
<reference evidence="6 7" key="1">
    <citation type="journal article" date="2016" name="Nat. Commun.">
        <title>Thousands of microbial genomes shed light on interconnected biogeochemical processes in an aquifer system.</title>
        <authorList>
            <person name="Anantharaman K."/>
            <person name="Brown C.T."/>
            <person name="Hug L.A."/>
            <person name="Sharon I."/>
            <person name="Castelle C.J."/>
            <person name="Probst A.J."/>
            <person name="Thomas B.C."/>
            <person name="Singh A."/>
            <person name="Wilkins M.J."/>
            <person name="Karaoz U."/>
            <person name="Brodie E.L."/>
            <person name="Williams K.H."/>
            <person name="Hubbard S.S."/>
            <person name="Banfield J.F."/>
        </authorList>
    </citation>
    <scope>NUCLEOTIDE SEQUENCE [LARGE SCALE GENOMIC DNA]</scope>
</reference>
<dbReference type="GO" id="GO:0008817">
    <property type="term" value="F:corrinoid adenosyltransferase activity"/>
    <property type="evidence" value="ECO:0007669"/>
    <property type="project" value="UniProtKB-UniRule"/>
</dbReference>
<keyword evidence="2 4" id="KW-0547">Nucleotide-binding</keyword>
<accession>A0A1F4V2X2</accession>
<comment type="catalytic activity">
    <reaction evidence="4">
        <text>2 cob(II)yrinate a,c diamide + reduced [electron-transfer flavoprotein] + 2 ATP = 2 adenosylcob(III)yrinate a,c-diamide + 2 triphosphate + oxidized [electron-transfer flavoprotein] + 3 H(+)</text>
        <dbReference type="Rhea" id="RHEA:11528"/>
        <dbReference type="Rhea" id="RHEA-COMP:10685"/>
        <dbReference type="Rhea" id="RHEA-COMP:10686"/>
        <dbReference type="ChEBI" id="CHEBI:15378"/>
        <dbReference type="ChEBI" id="CHEBI:18036"/>
        <dbReference type="ChEBI" id="CHEBI:30616"/>
        <dbReference type="ChEBI" id="CHEBI:57692"/>
        <dbReference type="ChEBI" id="CHEBI:58307"/>
        <dbReference type="ChEBI" id="CHEBI:58503"/>
        <dbReference type="ChEBI" id="CHEBI:58537"/>
        <dbReference type="EC" id="2.5.1.17"/>
    </reaction>
</comment>
<dbReference type="Proteomes" id="UP000177371">
    <property type="component" value="Unassembled WGS sequence"/>
</dbReference>
<evidence type="ECO:0000256" key="3">
    <source>
        <dbReference type="ARBA" id="ARBA00022840"/>
    </source>
</evidence>
<keyword evidence="1 4" id="KW-0808">Transferase</keyword>
<comment type="caution">
    <text evidence="6">The sequence shown here is derived from an EMBL/GenBank/DDBJ whole genome shotgun (WGS) entry which is preliminary data.</text>
</comment>
<dbReference type="InterPro" id="IPR029499">
    <property type="entry name" value="PduO-typ"/>
</dbReference>
<comment type="pathway">
    <text evidence="4">Cofactor biosynthesis; adenosylcobalamin biosynthesis; adenosylcobalamin from cob(II)yrinate a,c-diamide: step 2/7.</text>
</comment>
<name>A0A1F4V2X2_UNCKA</name>
<evidence type="ECO:0000259" key="5">
    <source>
        <dbReference type="Pfam" id="PF01923"/>
    </source>
</evidence>
<dbReference type="AlphaFoldDB" id="A0A1F4V2X2"/>
<comment type="catalytic activity">
    <reaction evidence="4">
        <text>2 cob(II)alamin + reduced [electron-transfer flavoprotein] + 2 ATP = 2 adenosylcob(III)alamin + 2 triphosphate + oxidized [electron-transfer flavoprotein] + 3 H(+)</text>
        <dbReference type="Rhea" id="RHEA:28671"/>
        <dbReference type="Rhea" id="RHEA-COMP:10685"/>
        <dbReference type="Rhea" id="RHEA-COMP:10686"/>
        <dbReference type="ChEBI" id="CHEBI:15378"/>
        <dbReference type="ChEBI" id="CHEBI:16304"/>
        <dbReference type="ChEBI" id="CHEBI:18036"/>
        <dbReference type="ChEBI" id="CHEBI:18408"/>
        <dbReference type="ChEBI" id="CHEBI:30616"/>
        <dbReference type="ChEBI" id="CHEBI:57692"/>
        <dbReference type="ChEBI" id="CHEBI:58307"/>
        <dbReference type="EC" id="2.5.1.17"/>
    </reaction>
</comment>
<dbReference type="STRING" id="1802610.A2W32_03935"/>
<dbReference type="EMBL" id="MEUT01000017">
    <property type="protein sequence ID" value="OGC51576.1"/>
    <property type="molecule type" value="Genomic_DNA"/>
</dbReference>
<gene>
    <name evidence="6" type="ORF">A2W32_03935</name>
</gene>
<dbReference type="Pfam" id="PF01923">
    <property type="entry name" value="Cob_adeno_trans"/>
    <property type="match status" value="1"/>
</dbReference>
<evidence type="ECO:0000256" key="1">
    <source>
        <dbReference type="ARBA" id="ARBA00022679"/>
    </source>
</evidence>
<dbReference type="GO" id="GO:0009236">
    <property type="term" value="P:cobalamin biosynthetic process"/>
    <property type="evidence" value="ECO:0007669"/>
    <property type="project" value="UniProtKB-UniRule"/>
</dbReference>
<dbReference type="NCBIfam" id="TIGR00636">
    <property type="entry name" value="PduO_Nterm"/>
    <property type="match status" value="1"/>
</dbReference>
<proteinExistence type="inferred from homology"/>
<organism evidence="6 7">
    <name type="scientific">candidate division WWE3 bacterium RBG_16_37_10</name>
    <dbReference type="NCBI Taxonomy" id="1802610"/>
    <lineage>
        <taxon>Bacteria</taxon>
        <taxon>Katanobacteria</taxon>
    </lineage>
</organism>
<keyword evidence="3 4" id="KW-0067">ATP-binding</keyword>
<sequence length="184" mass="21462">MAKIYTKTGDNGETSLYFGERFFKSENIFDILGNLDELNSFLGLTYTSRSKDKKIKALVIKLQRELFNLGAVLAISKEKTPLNEIQQYEKKVKELERHIDEIDKKLPALKNFIVPSGEINAVYFHVARAICRRVERHLVKEVKNNRRTDLIPIIKYINRLSDLLFTLARYSNKLSDKKEIVWGR</sequence>
<evidence type="ECO:0000256" key="4">
    <source>
        <dbReference type="RuleBase" id="RU366026"/>
    </source>
</evidence>
<dbReference type="InterPro" id="IPR036451">
    <property type="entry name" value="CblAdoTrfase-like_sf"/>
</dbReference>
<dbReference type="Gene3D" id="1.20.1200.10">
    <property type="entry name" value="Cobalamin adenosyltransferase-like"/>
    <property type="match status" value="1"/>
</dbReference>
<comment type="similarity">
    <text evidence="4">Belongs to the Cob(I)alamin adenosyltransferase family.</text>
</comment>
<feature type="domain" description="Cobalamin adenosyltransferase-like" evidence="5">
    <location>
        <begin position="4"/>
        <end position="170"/>
    </location>
</feature>
<dbReference type="UniPathway" id="UPA00148">
    <property type="reaction ID" value="UER00233"/>
</dbReference>
<dbReference type="PANTHER" id="PTHR12213:SF0">
    <property type="entry name" value="CORRINOID ADENOSYLTRANSFERASE MMAB"/>
    <property type="match status" value="1"/>
</dbReference>
<keyword evidence="4" id="KW-0169">Cobalamin biosynthesis</keyword>
<dbReference type="SUPFAM" id="SSF89028">
    <property type="entry name" value="Cobalamin adenosyltransferase-like"/>
    <property type="match status" value="1"/>
</dbReference>
<protein>
    <recommendedName>
        <fullName evidence="4">Corrinoid adenosyltransferase</fullName>
        <ecNumber evidence="4">2.5.1.17</ecNumber>
    </recommendedName>
    <alternativeName>
        <fullName evidence="4">Cob(II)alamin adenosyltransferase</fullName>
    </alternativeName>
    <alternativeName>
        <fullName evidence="4">Cob(II)yrinic acid a,c-diamide adenosyltransferase</fullName>
    </alternativeName>
    <alternativeName>
        <fullName evidence="4">Cobinamide/cobalamin adenosyltransferase</fullName>
    </alternativeName>
</protein>
<dbReference type="PANTHER" id="PTHR12213">
    <property type="entry name" value="CORRINOID ADENOSYLTRANSFERASE"/>
    <property type="match status" value="1"/>
</dbReference>